<gene>
    <name evidence="2" type="ORF">NEDG_01016</name>
</gene>
<dbReference type="Gene3D" id="2.130.10.10">
    <property type="entry name" value="YVTN repeat-like/Quinoprotein amine dehydrogenase"/>
    <property type="match status" value="1"/>
</dbReference>
<accession>A0A177EAC1</accession>
<dbReference type="SMART" id="SM00320">
    <property type="entry name" value="WD40"/>
    <property type="match status" value="3"/>
</dbReference>
<proteinExistence type="predicted"/>
<dbReference type="PANTHER" id="PTHR43991:SF9">
    <property type="entry name" value="DUF2415 DOMAIN-CONTAINING PROTEIN"/>
    <property type="match status" value="1"/>
</dbReference>
<evidence type="ECO:0000259" key="1">
    <source>
        <dbReference type="Pfam" id="PF10313"/>
    </source>
</evidence>
<dbReference type="RefSeq" id="XP_067543622.1">
    <property type="nucleotide sequence ID" value="XM_067688434.1"/>
</dbReference>
<dbReference type="InterPro" id="IPR015943">
    <property type="entry name" value="WD40/YVTN_repeat-like_dom_sf"/>
</dbReference>
<dbReference type="InterPro" id="IPR001680">
    <property type="entry name" value="WD40_rpt"/>
</dbReference>
<protein>
    <recommendedName>
        <fullName evidence="1">DUF2415 domain-containing protein</fullName>
    </recommendedName>
</protein>
<feature type="domain" description="DUF2415" evidence="1">
    <location>
        <begin position="244"/>
        <end position="281"/>
    </location>
</feature>
<dbReference type="OrthoDB" id="64353at2759"/>
<dbReference type="InterPro" id="IPR019417">
    <property type="entry name" value="DUF2415"/>
</dbReference>
<evidence type="ECO:0000313" key="3">
    <source>
        <dbReference type="Proteomes" id="UP000185944"/>
    </source>
</evidence>
<dbReference type="Proteomes" id="UP000185944">
    <property type="component" value="Unassembled WGS sequence"/>
</dbReference>
<keyword evidence="3" id="KW-1185">Reference proteome</keyword>
<dbReference type="Pfam" id="PF10313">
    <property type="entry name" value="DUF2415"/>
    <property type="match status" value="1"/>
</dbReference>
<comment type="caution">
    <text evidence="2">The sequence shown here is derived from an EMBL/GenBank/DDBJ whole genome shotgun (WGS) entry which is preliminary data.</text>
</comment>
<organism evidence="2 3">
    <name type="scientific">Nematocida displodere</name>
    <dbReference type="NCBI Taxonomy" id="1805483"/>
    <lineage>
        <taxon>Eukaryota</taxon>
        <taxon>Fungi</taxon>
        <taxon>Fungi incertae sedis</taxon>
        <taxon>Microsporidia</taxon>
        <taxon>Nematocida</taxon>
    </lineage>
</organism>
<name>A0A177EAC1_9MICR</name>
<sequence length="333" mass="37116">MNIMPREVEGIIKEEYKKYQVRTSIHHWQLRDMVTTSPTAGEVIYAYSNTVNLLNTRTQKTHTLVKNLVFNPTSICYGYGMIGIGGQRSQLVVKNVLSGTEQKICTGGSINNGVEIFCNSGDIRVLVCNNDETIKEYSLSNMKRQSVLIHKAPVNNCSVSADGKMLATVGDNNEINLFSIDKEKYRLVKTLKTVNDASFKVSWSPSSMYLAASTQDGYVCVYDIRNTAQKLATIPSMQTPLVKGACRNVKFCPKLSLDLLAFTEHVSHFTVVDIRDFGKKQSIAVSSPESDKHISGLSFSSDGESLYVGTEMMIFEFDINTHGRRLFQVGEFN</sequence>
<dbReference type="EMBL" id="LTDL01000042">
    <property type="protein sequence ID" value="OAG28877.1"/>
    <property type="molecule type" value="Genomic_DNA"/>
</dbReference>
<dbReference type="SUPFAM" id="SSF50978">
    <property type="entry name" value="WD40 repeat-like"/>
    <property type="match status" value="1"/>
</dbReference>
<dbReference type="VEuPathDB" id="MicrosporidiaDB:NEDG_01016"/>
<dbReference type="PANTHER" id="PTHR43991">
    <property type="entry name" value="WD REPEAT PROTEIN (AFU_ORTHOLOGUE AFUA_8G05640)-RELATED"/>
    <property type="match status" value="1"/>
</dbReference>
<dbReference type="InterPro" id="IPR036322">
    <property type="entry name" value="WD40_repeat_dom_sf"/>
</dbReference>
<evidence type="ECO:0000313" key="2">
    <source>
        <dbReference type="EMBL" id="OAG28877.1"/>
    </source>
</evidence>
<dbReference type="AlphaFoldDB" id="A0A177EAC1"/>
<dbReference type="Pfam" id="PF00400">
    <property type="entry name" value="WD40"/>
    <property type="match status" value="2"/>
</dbReference>
<reference evidence="2 3" key="1">
    <citation type="submission" date="2016-02" db="EMBL/GenBank/DDBJ databases">
        <title>Discovery of a natural microsporidian pathogen with a broad tissue tropism in Caenorhabditis elegans.</title>
        <authorList>
            <person name="Luallen R.J."/>
            <person name="Reinke A.W."/>
            <person name="Tong L."/>
            <person name="Botts M.R."/>
            <person name="Felix M.-A."/>
            <person name="Troemel E.R."/>
        </authorList>
    </citation>
    <scope>NUCLEOTIDE SEQUENCE [LARGE SCALE GENOMIC DNA]</scope>
    <source>
        <strain evidence="2 3">JUm2807</strain>
    </source>
</reference>
<dbReference type="GeneID" id="93647366"/>